<reference evidence="1 2" key="1">
    <citation type="submission" date="2019-07" db="EMBL/GenBank/DDBJ databases">
        <title>De Novo Assembly of kiwifruit Actinidia rufa.</title>
        <authorList>
            <person name="Sugita-Konishi S."/>
            <person name="Sato K."/>
            <person name="Mori E."/>
            <person name="Abe Y."/>
            <person name="Kisaki G."/>
            <person name="Hamano K."/>
            <person name="Suezawa K."/>
            <person name="Otani M."/>
            <person name="Fukuda T."/>
            <person name="Manabe T."/>
            <person name="Gomi K."/>
            <person name="Tabuchi M."/>
            <person name="Akimitsu K."/>
            <person name="Kataoka I."/>
        </authorList>
    </citation>
    <scope>NUCLEOTIDE SEQUENCE [LARGE SCALE GENOMIC DNA]</scope>
    <source>
        <strain evidence="2">cv. Fuchu</strain>
    </source>
</reference>
<evidence type="ECO:0000313" key="1">
    <source>
        <dbReference type="EMBL" id="GFY81735.1"/>
    </source>
</evidence>
<dbReference type="Proteomes" id="UP000585474">
    <property type="component" value="Unassembled WGS sequence"/>
</dbReference>
<dbReference type="AlphaFoldDB" id="A0A7J0E5X0"/>
<dbReference type="EMBL" id="BJWL01000001">
    <property type="protein sequence ID" value="GFY81735.1"/>
    <property type="molecule type" value="Genomic_DNA"/>
</dbReference>
<organism evidence="1 2">
    <name type="scientific">Actinidia rufa</name>
    <dbReference type="NCBI Taxonomy" id="165716"/>
    <lineage>
        <taxon>Eukaryota</taxon>
        <taxon>Viridiplantae</taxon>
        <taxon>Streptophyta</taxon>
        <taxon>Embryophyta</taxon>
        <taxon>Tracheophyta</taxon>
        <taxon>Spermatophyta</taxon>
        <taxon>Magnoliopsida</taxon>
        <taxon>eudicotyledons</taxon>
        <taxon>Gunneridae</taxon>
        <taxon>Pentapetalae</taxon>
        <taxon>asterids</taxon>
        <taxon>Ericales</taxon>
        <taxon>Actinidiaceae</taxon>
        <taxon>Actinidia</taxon>
    </lineage>
</organism>
<gene>
    <name evidence="1" type="ORF">Acr_01g0015430</name>
</gene>
<evidence type="ECO:0000313" key="2">
    <source>
        <dbReference type="Proteomes" id="UP000585474"/>
    </source>
</evidence>
<name>A0A7J0E5X0_9ERIC</name>
<accession>A0A7J0E5X0</accession>
<keyword evidence="2" id="KW-1185">Reference proteome</keyword>
<sequence>MGWGYVLGGGRCFAALLMRKILLRSCRLGFDVGAVQNSVAACSWLMLRLWFWFWNVKLSLIPKGLSWGFCCYFWALLQLQASRP</sequence>
<comment type="caution">
    <text evidence="1">The sequence shown here is derived from an EMBL/GenBank/DDBJ whole genome shotgun (WGS) entry which is preliminary data.</text>
</comment>
<protein>
    <submittedName>
        <fullName evidence="1">Uncharacterized protein</fullName>
    </submittedName>
</protein>
<proteinExistence type="predicted"/>